<gene>
    <name evidence="2" type="ORF">ACFQKB_39715</name>
</gene>
<dbReference type="SUPFAM" id="SSF50969">
    <property type="entry name" value="YVTN repeat-like/Quinoprotein amine dehydrogenase"/>
    <property type="match status" value="1"/>
</dbReference>
<protein>
    <submittedName>
        <fullName evidence="2">Uncharacterized protein</fullName>
    </submittedName>
</protein>
<evidence type="ECO:0000313" key="2">
    <source>
        <dbReference type="EMBL" id="MFC6885943.1"/>
    </source>
</evidence>
<dbReference type="RefSeq" id="WP_160826517.1">
    <property type="nucleotide sequence ID" value="NZ_JBHSXE010000001.1"/>
</dbReference>
<evidence type="ECO:0000256" key="1">
    <source>
        <dbReference type="SAM" id="MobiDB-lite"/>
    </source>
</evidence>
<dbReference type="EMBL" id="JBHSXS010000045">
    <property type="protein sequence ID" value="MFC6885943.1"/>
    <property type="molecule type" value="Genomic_DNA"/>
</dbReference>
<accession>A0ABW2CXX9</accession>
<name>A0ABW2CXX9_9ACTN</name>
<dbReference type="Proteomes" id="UP001596380">
    <property type="component" value="Unassembled WGS sequence"/>
</dbReference>
<evidence type="ECO:0000313" key="3">
    <source>
        <dbReference type="Proteomes" id="UP001596380"/>
    </source>
</evidence>
<organism evidence="2 3">
    <name type="scientific">Actinomadura yumaensis</name>
    <dbReference type="NCBI Taxonomy" id="111807"/>
    <lineage>
        <taxon>Bacteria</taxon>
        <taxon>Bacillati</taxon>
        <taxon>Actinomycetota</taxon>
        <taxon>Actinomycetes</taxon>
        <taxon>Streptosporangiales</taxon>
        <taxon>Thermomonosporaceae</taxon>
        <taxon>Actinomadura</taxon>
    </lineage>
</organism>
<dbReference type="InterPro" id="IPR011044">
    <property type="entry name" value="Quino_amine_DH_bsu"/>
</dbReference>
<proteinExistence type="predicted"/>
<keyword evidence="3" id="KW-1185">Reference proteome</keyword>
<sequence>MSKVSRRLRLARAALAFGGPDGRPFRRAWRRLVRVWPRGPGGEELIGTLLRLAADDPGPLGRAARAEAYRLWDRTRDPRLRALVLRDGLRHAGPFAPPAAYALSGALLSGWRDAWTGTLHHLVADPDEDVRAGAVRVCVESAEPLLGRLWHAAAHAREPGWPAVRAELARNPNPMAPATRDLVWRLWLDDPSLVDVLRRHGRPATSGPLLRVSRLALDFPSWPERCAGAVAEDVPDHLRARLIADCREHGAQPEDPVRRAAFWALAGDARRLREADPDGAHLAEAYRAASERHRARLRTAMAGLDGIDPVPLLTRAHGHDRVHEMNAAERAFAVQRLADRSAWDELWRTALGLPLAEAIAAAHLCAEAGWTPSDDIGHDLFTALRGTSPDLAAEAVAAALRDEPRRVPVPLDAYGATLLGCALSPDGSRLAAVTHPFGEERCSATEIALPSGERTGRWEIAGVHAPTMSLLHTGTAPVAARSRGPLERFDPGGGSTVLTRSAVVSLAHVPGGFAALTADHELLGFASDGAPGERLSLLSDLRLGLHPAPVVPRILAAAPDAPVVALATGELAVVDMAEARVLARAHGAPGTLVAPRSAAFTAADRLVTALPSAVWRIRDGGFEGEPFGGWGGGFHRYAAQVAAFPVHGQVAVEGARGWTCRDAVSGGPAVPAVSGEDPRARDEDDPSAMGHWSRVVPTPSGRHALLCGPGGAEVHGHWPGPAERLLARPLGSLSRDDLRALGEGLPFPIFMR</sequence>
<reference evidence="3" key="1">
    <citation type="journal article" date="2019" name="Int. J. Syst. Evol. Microbiol.">
        <title>The Global Catalogue of Microorganisms (GCM) 10K type strain sequencing project: providing services to taxonomists for standard genome sequencing and annotation.</title>
        <authorList>
            <consortium name="The Broad Institute Genomics Platform"/>
            <consortium name="The Broad Institute Genome Sequencing Center for Infectious Disease"/>
            <person name="Wu L."/>
            <person name="Ma J."/>
        </authorList>
    </citation>
    <scope>NUCLEOTIDE SEQUENCE [LARGE SCALE GENOMIC DNA]</scope>
    <source>
        <strain evidence="3">JCM 3369</strain>
    </source>
</reference>
<feature type="region of interest" description="Disordered" evidence="1">
    <location>
        <begin position="666"/>
        <end position="688"/>
    </location>
</feature>
<comment type="caution">
    <text evidence="2">The sequence shown here is derived from an EMBL/GenBank/DDBJ whole genome shotgun (WGS) entry which is preliminary data.</text>
</comment>